<dbReference type="InterPro" id="IPR012334">
    <property type="entry name" value="Pectin_lyas_fold"/>
</dbReference>
<evidence type="ECO:0000313" key="11">
    <source>
        <dbReference type="RefSeq" id="XP_038987663.1"/>
    </source>
</evidence>
<keyword evidence="3" id="KW-0134">Cell wall</keyword>
<evidence type="ECO:0000256" key="5">
    <source>
        <dbReference type="ARBA" id="ARBA00022801"/>
    </source>
</evidence>
<dbReference type="GO" id="GO:0005975">
    <property type="term" value="P:carbohydrate metabolic process"/>
    <property type="evidence" value="ECO:0007669"/>
    <property type="project" value="InterPro"/>
</dbReference>
<dbReference type="PANTHER" id="PTHR31375">
    <property type="match status" value="1"/>
</dbReference>
<dbReference type="Gene3D" id="2.160.20.10">
    <property type="entry name" value="Single-stranded right-handed beta-helix, Pectin lyase-like"/>
    <property type="match status" value="1"/>
</dbReference>
<evidence type="ECO:0000256" key="7">
    <source>
        <dbReference type="ARBA" id="ARBA00023316"/>
    </source>
</evidence>
<proteinExistence type="inferred from homology"/>
<keyword evidence="5 8" id="KW-0378">Hydrolase</keyword>
<evidence type="ECO:0000256" key="4">
    <source>
        <dbReference type="ARBA" id="ARBA00022525"/>
    </source>
</evidence>
<comment type="similarity">
    <text evidence="2 8">Belongs to the glycosyl hydrolase 28 family.</text>
</comment>
<evidence type="ECO:0000256" key="2">
    <source>
        <dbReference type="ARBA" id="ARBA00008834"/>
    </source>
</evidence>
<reference evidence="10" key="1">
    <citation type="journal article" date="2019" name="Nat. Commun.">
        <title>Genome-wide association mapping of date palm fruit traits.</title>
        <authorList>
            <person name="Hazzouri K.M."/>
            <person name="Gros-Balthazard M."/>
            <person name="Flowers J.M."/>
            <person name="Copetti D."/>
            <person name="Lemansour A."/>
            <person name="Lebrun M."/>
            <person name="Masmoudi K."/>
            <person name="Ferrand S."/>
            <person name="Dhar M.I."/>
            <person name="Fresquez Z.A."/>
            <person name="Rosas U."/>
            <person name="Zhang J."/>
            <person name="Talag J."/>
            <person name="Lee S."/>
            <person name="Kudrna D."/>
            <person name="Powell R.F."/>
            <person name="Leitch I.J."/>
            <person name="Krueger R.R."/>
            <person name="Wing R.A."/>
            <person name="Amiri K.M.A."/>
            <person name="Purugganan M.D."/>
        </authorList>
    </citation>
    <scope>NUCLEOTIDE SEQUENCE [LARGE SCALE GENOMIC DNA]</scope>
    <source>
        <strain evidence="10">cv. Khalas</strain>
    </source>
</reference>
<keyword evidence="7" id="KW-0961">Cell wall biogenesis/degradation</keyword>
<evidence type="ECO:0000313" key="10">
    <source>
        <dbReference type="Proteomes" id="UP000228380"/>
    </source>
</evidence>
<feature type="signal peptide" evidence="9">
    <location>
        <begin position="1"/>
        <end position="22"/>
    </location>
</feature>
<protein>
    <submittedName>
        <fullName evidence="11">Polygalacturonase At1g48100</fullName>
    </submittedName>
</protein>
<dbReference type="InterPro" id="IPR011050">
    <property type="entry name" value="Pectin_lyase_fold/virulence"/>
</dbReference>
<dbReference type="RefSeq" id="XP_038987663.1">
    <property type="nucleotide sequence ID" value="XM_039131735.1"/>
</dbReference>
<dbReference type="AlphaFoldDB" id="A0A8B9AUX8"/>
<dbReference type="GeneID" id="103709350"/>
<dbReference type="InterPro" id="IPR006626">
    <property type="entry name" value="PbH1"/>
</dbReference>
<keyword evidence="9" id="KW-0732">Signal</keyword>
<dbReference type="GO" id="GO:0071555">
    <property type="term" value="P:cell wall organization"/>
    <property type="evidence" value="ECO:0007669"/>
    <property type="project" value="UniProtKB-KW"/>
</dbReference>
<dbReference type="SMART" id="SM00710">
    <property type="entry name" value="PbH1"/>
    <property type="match status" value="5"/>
</dbReference>
<comment type="subcellular location">
    <subcellularLocation>
        <location evidence="1">Secreted</location>
        <location evidence="1">Cell wall</location>
    </subcellularLocation>
</comment>
<reference evidence="11" key="2">
    <citation type="submission" date="2025-08" db="UniProtKB">
        <authorList>
            <consortium name="RefSeq"/>
        </authorList>
    </citation>
    <scope>IDENTIFICATION</scope>
    <source>
        <tissue evidence="11">Young leaves</tissue>
    </source>
</reference>
<evidence type="ECO:0000256" key="3">
    <source>
        <dbReference type="ARBA" id="ARBA00022512"/>
    </source>
</evidence>
<evidence type="ECO:0000256" key="1">
    <source>
        <dbReference type="ARBA" id="ARBA00004191"/>
    </source>
</evidence>
<feature type="chain" id="PRO_5034826909" evidence="9">
    <location>
        <begin position="23"/>
        <end position="471"/>
    </location>
</feature>
<name>A0A8B9AUX8_PHODC</name>
<dbReference type="GO" id="GO:0004650">
    <property type="term" value="F:polygalacturonase activity"/>
    <property type="evidence" value="ECO:0007669"/>
    <property type="project" value="InterPro"/>
</dbReference>
<dbReference type="InterPro" id="IPR000743">
    <property type="entry name" value="Glyco_hydro_28"/>
</dbReference>
<accession>A0A8B9AUX8</accession>
<dbReference type="SUPFAM" id="SSF51126">
    <property type="entry name" value="Pectin lyase-like"/>
    <property type="match status" value="1"/>
</dbReference>
<keyword evidence="6 8" id="KW-0326">Glycosidase</keyword>
<dbReference type="KEGG" id="pda:103709350"/>
<keyword evidence="4" id="KW-0964">Secreted</keyword>
<evidence type="ECO:0000256" key="9">
    <source>
        <dbReference type="SAM" id="SignalP"/>
    </source>
</evidence>
<gene>
    <name evidence="11" type="primary">LOC103709350</name>
</gene>
<evidence type="ECO:0000256" key="6">
    <source>
        <dbReference type="ARBA" id="ARBA00023295"/>
    </source>
</evidence>
<organism evidence="10 11">
    <name type="scientific">Phoenix dactylifera</name>
    <name type="common">Date palm</name>
    <dbReference type="NCBI Taxonomy" id="42345"/>
    <lineage>
        <taxon>Eukaryota</taxon>
        <taxon>Viridiplantae</taxon>
        <taxon>Streptophyta</taxon>
        <taxon>Embryophyta</taxon>
        <taxon>Tracheophyta</taxon>
        <taxon>Spermatophyta</taxon>
        <taxon>Magnoliopsida</taxon>
        <taxon>Liliopsida</taxon>
        <taxon>Arecaceae</taxon>
        <taxon>Coryphoideae</taxon>
        <taxon>Phoeniceae</taxon>
        <taxon>Phoenix</taxon>
    </lineage>
</organism>
<dbReference type="Proteomes" id="UP000228380">
    <property type="component" value="Chromosome 11"/>
</dbReference>
<keyword evidence="10" id="KW-1185">Reference proteome</keyword>
<dbReference type="Pfam" id="PF00295">
    <property type="entry name" value="Glyco_hydro_28"/>
    <property type="match status" value="1"/>
</dbReference>
<evidence type="ECO:0000256" key="8">
    <source>
        <dbReference type="RuleBase" id="RU361169"/>
    </source>
</evidence>
<sequence length="471" mass="51779">MMTNRSLSLAFHLLLWLAISNTFPMLLAVTSHRKQSGVHKHEGSKHGGYDHDFDHFTSFSTSSARHNGFYKPHSKIFDVMSFGAMGDGISDDSKALKSAWKAACLIPGATVKLPSEFRFFIKPVTLQGPCKPHLTLQIDGDIIAPSGVAAWPKSNLFQWVNLKWLNDFTIQGTGTFDGQGFTFWNFSQSRHTQKEIKHQSPKMRPTVVRFYKSYNVTVRGIQIINSPQCHLKFDSSQGITVKNITISSPKNSPNTDGIHLQNTQDVEIKHSNIGCGDDCVSIQTGCSNIRVHHINCNPGHGISLGGLGKGNSLACVSNVTVDSINVQNALSGVRIKTWQGGLGSARNVTFSNVRVSNVEIPVVIDQYYCNKRACKNKTNAVAVSGVMYKRITGTYSYQPMHLACSDSSPCTGIKLTDIRLSPVNASRVRQEAFCWKSYGESQGTLEPLSIGCLQRSSRPIKALIKSSNHTC</sequence>